<name>A0ABV1JBH7_9ACTN</name>
<sequence>MSFRDNLQHLRATRNMTQEQLAMLLGVSRQSVSKWEAERAYPEMDKLLKLCDLFGCTLDELVLGDLTDRPTDAVSRMPAHAVSQDVTGYDQAMRSFAWKFPLGVVAIIVGFSLAVLLSGPEFSSGDPSQSYATVLMLAGIAVGFALILPAWSARNGFRKAHPFVEDFYTADQKNKARSARTAGIVAGIGLVMVGLAFTMVLYEAQWLAGSIPFLFIAAGVFFIMRGCLLKSRCNLDRYNRRSLSELDDVQIDALDDAGLRTRARRAKRDRGIVVIVMCVATAVALVLLFVPVFDAQRWFWLAWPVGGVLCVAMRAFSSMREDG</sequence>
<keyword evidence="5" id="KW-1185">Reference proteome</keyword>
<dbReference type="Pfam" id="PF01381">
    <property type="entry name" value="HTH_3"/>
    <property type="match status" value="1"/>
</dbReference>
<dbReference type="SMART" id="SM00530">
    <property type="entry name" value="HTH_XRE"/>
    <property type="match status" value="1"/>
</dbReference>
<dbReference type="SUPFAM" id="SSF47413">
    <property type="entry name" value="lambda repressor-like DNA-binding domains"/>
    <property type="match status" value="1"/>
</dbReference>
<evidence type="ECO:0000256" key="2">
    <source>
        <dbReference type="SAM" id="Phobius"/>
    </source>
</evidence>
<keyword evidence="1" id="KW-0238">DNA-binding</keyword>
<dbReference type="Gene3D" id="1.10.260.40">
    <property type="entry name" value="lambda repressor-like DNA-binding domains"/>
    <property type="match status" value="1"/>
</dbReference>
<dbReference type="PROSITE" id="PS50943">
    <property type="entry name" value="HTH_CROC1"/>
    <property type="match status" value="1"/>
</dbReference>
<feature type="transmembrane region" description="Helical" evidence="2">
    <location>
        <begin position="131"/>
        <end position="151"/>
    </location>
</feature>
<organism evidence="4 5">
    <name type="scientific">Raoultibacter massiliensis</name>
    <dbReference type="NCBI Taxonomy" id="1852371"/>
    <lineage>
        <taxon>Bacteria</taxon>
        <taxon>Bacillati</taxon>
        <taxon>Actinomycetota</taxon>
        <taxon>Coriobacteriia</taxon>
        <taxon>Eggerthellales</taxon>
        <taxon>Eggerthellaceae</taxon>
        <taxon>Raoultibacter</taxon>
    </lineage>
</organism>
<keyword evidence="2" id="KW-1133">Transmembrane helix</keyword>
<dbReference type="PANTHER" id="PTHR46558:SF4">
    <property type="entry name" value="DNA-BIDING PHAGE PROTEIN"/>
    <property type="match status" value="1"/>
</dbReference>
<protein>
    <submittedName>
        <fullName evidence="4">Helix-turn-helix transcriptional regulator</fullName>
    </submittedName>
</protein>
<dbReference type="InterPro" id="IPR001387">
    <property type="entry name" value="Cro/C1-type_HTH"/>
</dbReference>
<reference evidence="4 5" key="1">
    <citation type="submission" date="2024-04" db="EMBL/GenBank/DDBJ databases">
        <title>Human intestinal bacterial collection.</title>
        <authorList>
            <person name="Pauvert C."/>
            <person name="Hitch T.C.A."/>
            <person name="Clavel T."/>
        </authorList>
    </citation>
    <scope>NUCLEOTIDE SEQUENCE [LARGE SCALE GENOMIC DNA]</scope>
    <source>
        <strain evidence="4 5">CLA-KB-H42</strain>
    </source>
</reference>
<accession>A0ABV1JBH7</accession>
<dbReference type="PANTHER" id="PTHR46558">
    <property type="entry name" value="TRACRIPTIONAL REGULATORY PROTEIN-RELATED-RELATED"/>
    <property type="match status" value="1"/>
</dbReference>
<feature type="transmembrane region" description="Helical" evidence="2">
    <location>
        <begin position="208"/>
        <end position="228"/>
    </location>
</feature>
<gene>
    <name evidence="4" type="ORF">AAA083_05565</name>
</gene>
<dbReference type="InterPro" id="IPR010982">
    <property type="entry name" value="Lambda_DNA-bd_dom_sf"/>
</dbReference>
<evidence type="ECO:0000313" key="4">
    <source>
        <dbReference type="EMBL" id="MEQ3362441.1"/>
    </source>
</evidence>
<dbReference type="EMBL" id="JBBNOP010000004">
    <property type="protein sequence ID" value="MEQ3362441.1"/>
    <property type="molecule type" value="Genomic_DNA"/>
</dbReference>
<feature type="transmembrane region" description="Helical" evidence="2">
    <location>
        <begin position="298"/>
        <end position="316"/>
    </location>
</feature>
<feature type="transmembrane region" description="Helical" evidence="2">
    <location>
        <begin position="182"/>
        <end position="202"/>
    </location>
</feature>
<proteinExistence type="predicted"/>
<feature type="domain" description="HTH cro/C1-type" evidence="3">
    <location>
        <begin position="7"/>
        <end position="61"/>
    </location>
</feature>
<dbReference type="CDD" id="cd00093">
    <property type="entry name" value="HTH_XRE"/>
    <property type="match status" value="1"/>
</dbReference>
<evidence type="ECO:0000259" key="3">
    <source>
        <dbReference type="PROSITE" id="PS50943"/>
    </source>
</evidence>
<comment type="caution">
    <text evidence="4">The sequence shown here is derived from an EMBL/GenBank/DDBJ whole genome shotgun (WGS) entry which is preliminary data.</text>
</comment>
<feature type="transmembrane region" description="Helical" evidence="2">
    <location>
        <begin position="272"/>
        <end position="292"/>
    </location>
</feature>
<keyword evidence="2" id="KW-0472">Membrane</keyword>
<keyword evidence="2" id="KW-0812">Transmembrane</keyword>
<evidence type="ECO:0000313" key="5">
    <source>
        <dbReference type="Proteomes" id="UP001487305"/>
    </source>
</evidence>
<dbReference type="RefSeq" id="WP_349227247.1">
    <property type="nucleotide sequence ID" value="NZ_JBBNOP010000004.1"/>
</dbReference>
<dbReference type="Proteomes" id="UP001487305">
    <property type="component" value="Unassembled WGS sequence"/>
</dbReference>
<feature type="transmembrane region" description="Helical" evidence="2">
    <location>
        <begin position="100"/>
        <end position="119"/>
    </location>
</feature>
<evidence type="ECO:0000256" key="1">
    <source>
        <dbReference type="ARBA" id="ARBA00023125"/>
    </source>
</evidence>